<gene>
    <name evidence="4" type="ORF">WJX73_010938</name>
</gene>
<dbReference type="PANTHER" id="PTHR47692">
    <property type="entry name" value="RING/U-BOX SUPERFAMILY PROTEIN"/>
    <property type="match status" value="1"/>
</dbReference>
<keyword evidence="1" id="KW-0863">Zinc-finger</keyword>
<dbReference type="InterPro" id="IPR013083">
    <property type="entry name" value="Znf_RING/FYVE/PHD"/>
</dbReference>
<protein>
    <recommendedName>
        <fullName evidence="3">RING-type domain-containing protein</fullName>
    </recommendedName>
</protein>
<dbReference type="Pfam" id="PF13639">
    <property type="entry name" value="zf-RING_2"/>
    <property type="match status" value="1"/>
</dbReference>
<feature type="domain" description="RING-type" evidence="3">
    <location>
        <begin position="16"/>
        <end position="68"/>
    </location>
</feature>
<feature type="region of interest" description="Disordered" evidence="2">
    <location>
        <begin position="227"/>
        <end position="267"/>
    </location>
</feature>
<accession>A0AAW1NZB0</accession>
<dbReference type="PANTHER" id="PTHR47692:SF2">
    <property type="entry name" value="ZINC FINGER RING-TYPE DOMAIN CONTAINING PROTEIN"/>
    <property type="match status" value="1"/>
</dbReference>
<name>A0AAW1NZB0_9CHLO</name>
<dbReference type="Proteomes" id="UP001465755">
    <property type="component" value="Unassembled WGS sequence"/>
</dbReference>
<evidence type="ECO:0000256" key="2">
    <source>
        <dbReference type="SAM" id="MobiDB-lite"/>
    </source>
</evidence>
<dbReference type="AlphaFoldDB" id="A0AAW1NZB0"/>
<keyword evidence="5" id="KW-1185">Reference proteome</keyword>
<dbReference type="GO" id="GO:0008270">
    <property type="term" value="F:zinc ion binding"/>
    <property type="evidence" value="ECO:0007669"/>
    <property type="project" value="UniProtKB-KW"/>
</dbReference>
<dbReference type="InterPro" id="IPR001841">
    <property type="entry name" value="Znf_RING"/>
</dbReference>
<dbReference type="Gene3D" id="3.30.40.10">
    <property type="entry name" value="Zinc/RING finger domain, C3HC4 (zinc finger)"/>
    <property type="match status" value="1"/>
</dbReference>
<comment type="caution">
    <text evidence="4">The sequence shown here is derived from an EMBL/GenBank/DDBJ whole genome shotgun (WGS) entry which is preliminary data.</text>
</comment>
<proteinExistence type="predicted"/>
<evidence type="ECO:0000313" key="4">
    <source>
        <dbReference type="EMBL" id="KAK9800310.1"/>
    </source>
</evidence>
<evidence type="ECO:0000256" key="1">
    <source>
        <dbReference type="PROSITE-ProRule" id="PRU00175"/>
    </source>
</evidence>
<dbReference type="EMBL" id="JALJOQ010000083">
    <property type="protein sequence ID" value="KAK9800310.1"/>
    <property type="molecule type" value="Genomic_DNA"/>
</dbReference>
<dbReference type="PROSITE" id="PS50089">
    <property type="entry name" value="ZF_RING_2"/>
    <property type="match status" value="1"/>
</dbReference>
<dbReference type="SMART" id="SM00184">
    <property type="entry name" value="RING"/>
    <property type="match status" value="1"/>
</dbReference>
<organism evidence="4 5">
    <name type="scientific">Symbiochloris irregularis</name>
    <dbReference type="NCBI Taxonomy" id="706552"/>
    <lineage>
        <taxon>Eukaryota</taxon>
        <taxon>Viridiplantae</taxon>
        <taxon>Chlorophyta</taxon>
        <taxon>core chlorophytes</taxon>
        <taxon>Trebouxiophyceae</taxon>
        <taxon>Trebouxiales</taxon>
        <taxon>Trebouxiaceae</taxon>
        <taxon>Symbiochloris</taxon>
    </lineage>
</organism>
<reference evidence="4 5" key="1">
    <citation type="journal article" date="2024" name="Nat. Commun.">
        <title>Phylogenomics reveals the evolutionary origins of lichenization in chlorophyte algae.</title>
        <authorList>
            <person name="Puginier C."/>
            <person name="Libourel C."/>
            <person name="Otte J."/>
            <person name="Skaloud P."/>
            <person name="Haon M."/>
            <person name="Grisel S."/>
            <person name="Petersen M."/>
            <person name="Berrin J.G."/>
            <person name="Delaux P.M."/>
            <person name="Dal Grande F."/>
            <person name="Keller J."/>
        </authorList>
    </citation>
    <scope>NUCLEOTIDE SEQUENCE [LARGE SCALE GENOMIC DNA]</scope>
    <source>
        <strain evidence="4 5">SAG 2036</strain>
    </source>
</reference>
<evidence type="ECO:0000259" key="3">
    <source>
        <dbReference type="PROSITE" id="PS50089"/>
    </source>
</evidence>
<keyword evidence="1" id="KW-0479">Metal-binding</keyword>
<evidence type="ECO:0000313" key="5">
    <source>
        <dbReference type="Proteomes" id="UP001465755"/>
    </source>
</evidence>
<sequence length="267" mass="29097">MAEGGDTEDHSSVARCPICLEPIVAADEAFLDACFHRFHVQCILRWTEAQKAHPSGDGAKWLSCPLCKESYTSIVHDCKDDAFRQTSLTDAQSAGQAGFQLSAKQRRRRSVYYALQPVSTSRSFPGKSSTLTALLKRTSVKPWLARELQALLLQEDVDLISQHILGSMLAFASTKPSQTAQAQGLVSVAGDAARPFLQEHTEQFALETAHFVLSGMSVERHDEAVFGRSHQQPDEGEQAADSPEASTDPQEGTGGLHDDPGSTHMDF</sequence>
<feature type="compositionally biased region" description="Basic and acidic residues" evidence="2">
    <location>
        <begin position="256"/>
        <end position="267"/>
    </location>
</feature>
<dbReference type="SUPFAM" id="SSF57850">
    <property type="entry name" value="RING/U-box"/>
    <property type="match status" value="1"/>
</dbReference>
<keyword evidence="1" id="KW-0862">Zinc</keyword>